<dbReference type="AlphaFoldDB" id="A0A1Y3DPT1"/>
<dbReference type="OMA" id="NFGSIYM"/>
<dbReference type="InterPro" id="IPR015915">
    <property type="entry name" value="Kelch-typ_b-propeller"/>
</dbReference>
<protein>
    <submittedName>
        <fullName evidence="2">Putative CCAAT-box DNA binding protein</fullName>
    </submittedName>
</protein>
<sequence length="890" mass="102536">MNIINYLYNKSKSIYNRNINAYNYNNIENENLISNFVDISNGYSNHSCSSKSSSRTLMVSDRSVRTGHRKKGKEERPAVVKAAGQAVRSSARSAGRAVTSASALGRTINHSDRSKQEKNMDSREDDQGEKYKNYEFNLHNIGFDSKVYKNRCDGVCVLNDNIYIFDKIKKCIYLYTPYNNVWYIFLNICEEMSVNKNGNFELTNFYSKKSQEQTIEGGFHHLNNISFMNYTDVVYLNNCIFIISSNCHFMNFCKVNMINMNTLFGTIVVESAQNNFADFAELLRMLRGDKTDRTEQGNVNDHQIDHMGEPSNWDAKAGGSSTLQETTRRPKETNPTVTCVEQTMCSDEAGMVENDHIQDKHRRRGDGNTQRQRSSDTQGSHSDEYVSGISEFSEFSELSELGEFSELFPNEEKNYFKKMKRVIKARDFFSICSVNDSCYSLIYLFGGKGSTIKRANEYIDIIYNDLYVYDFYRNRWMELYQYRCDQEGCAPEERTNPEEAYQDNSLLRTYLDESTGIRGDCGNTLSFKSGGIVSPLGTQNEHTMENDTRNGEECFNDSFFLLNSNDAFSNDNTTQLSKVKMDEGMENTKESLRRNVGTVDSIATVATSTAERHIDSFSQTKGGSLDRHCINGDRREVAKKEEEEANETCSDLYNLIFDTHEEATDAKARNAEFRDIHRESTPVEEPQQIGTNIYHERNDPPCKDCMQRKKCKYICDLISNGVKIRSIPWLGKRAGHSCTYYKNNLYIFGGISYYSFNRNKINLKFCDNLFLYNIQSNKCFEIMAKGSIPEKRYRHGCVIINDYMFIIGGECKSSSLPRNDLFFYDFKTSVWTEVVINSKVGSHSLYKTVWLENFGSIYMFGSSILRLTKKNFQYTPSYKNNNKRVENRRF</sequence>
<evidence type="ECO:0000313" key="3">
    <source>
        <dbReference type="Proteomes" id="UP000195012"/>
    </source>
</evidence>
<evidence type="ECO:0000256" key="1">
    <source>
        <dbReference type="SAM" id="MobiDB-lite"/>
    </source>
</evidence>
<proteinExistence type="predicted"/>
<accession>A0A1Y3DPT1</accession>
<comment type="caution">
    <text evidence="2">The sequence shown here is derived from an EMBL/GenBank/DDBJ whole genome shotgun (WGS) entry which is preliminary data.</text>
</comment>
<dbReference type="VEuPathDB" id="PlasmoDB:PKNOH_S08476600"/>
<dbReference type="EMBL" id="NETL01000022">
    <property type="protein sequence ID" value="OTN66821.1"/>
    <property type="molecule type" value="Genomic_DNA"/>
</dbReference>
<feature type="region of interest" description="Disordered" evidence="1">
    <location>
        <begin position="47"/>
        <end position="127"/>
    </location>
</feature>
<dbReference type="Pfam" id="PF24681">
    <property type="entry name" value="Kelch_KLHDC2_KLHL20_DRC7"/>
    <property type="match status" value="1"/>
</dbReference>
<gene>
    <name evidence="2" type="ORF">PKNOH_S08476600</name>
</gene>
<dbReference type="eggNOG" id="ENOG502QXA3">
    <property type="taxonomic scope" value="Eukaryota"/>
</dbReference>
<dbReference type="Gene3D" id="2.120.10.80">
    <property type="entry name" value="Kelch-type beta propeller"/>
    <property type="match status" value="1"/>
</dbReference>
<dbReference type="SUPFAM" id="SSF117281">
    <property type="entry name" value="Kelch motif"/>
    <property type="match status" value="2"/>
</dbReference>
<dbReference type="VEuPathDB" id="PlasmoDB:PKNH_1305100"/>
<evidence type="ECO:0000313" key="2">
    <source>
        <dbReference type="EMBL" id="OTN66821.1"/>
    </source>
</evidence>
<feature type="compositionally biased region" description="Polar residues" evidence="1">
    <location>
        <begin position="333"/>
        <end position="345"/>
    </location>
</feature>
<organism evidence="2 3">
    <name type="scientific">Plasmodium knowlesi</name>
    <dbReference type="NCBI Taxonomy" id="5850"/>
    <lineage>
        <taxon>Eukaryota</taxon>
        <taxon>Sar</taxon>
        <taxon>Alveolata</taxon>
        <taxon>Apicomplexa</taxon>
        <taxon>Aconoidasida</taxon>
        <taxon>Haemosporida</taxon>
        <taxon>Plasmodiidae</taxon>
        <taxon>Plasmodium</taxon>
        <taxon>Plasmodium (Plasmodium)</taxon>
    </lineage>
</organism>
<feature type="compositionally biased region" description="Basic and acidic residues" evidence="1">
    <location>
        <begin position="109"/>
        <end position="122"/>
    </location>
</feature>
<name>A0A1Y3DPT1_PLAKN</name>
<feature type="compositionally biased region" description="Low complexity" evidence="1">
    <location>
        <begin position="82"/>
        <end position="103"/>
    </location>
</feature>
<dbReference type="Proteomes" id="UP000195012">
    <property type="component" value="Unassembled WGS sequence"/>
</dbReference>
<feature type="region of interest" description="Disordered" evidence="1">
    <location>
        <begin position="293"/>
        <end position="384"/>
    </location>
</feature>
<dbReference type="VEuPathDB" id="PlasmoDB:PKA1H_130009800"/>
<dbReference type="PANTHER" id="PTHR23244">
    <property type="entry name" value="KELCH REPEAT DOMAIN"/>
    <property type="match status" value="1"/>
</dbReference>
<feature type="compositionally biased region" description="Polar residues" evidence="1">
    <location>
        <begin position="367"/>
        <end position="380"/>
    </location>
</feature>
<reference evidence="2 3" key="1">
    <citation type="submission" date="2017-05" db="EMBL/GenBank/DDBJ databases">
        <title>PacBio assembly of a Plasmodium knowlesi genome sequence with Hi-C correction and manual annotation of the SICAvar gene family.</title>
        <authorList>
            <person name="Lapp S.A."/>
            <person name="Geraldo J.A."/>
            <person name="Chien J.-T."/>
            <person name="Ay F."/>
            <person name="Pakala S.B."/>
            <person name="Batugedara G."/>
            <person name="Humphrey J.C."/>
            <person name="Debarry J.D."/>
            <person name="Le Roch K.G."/>
            <person name="Galinski M.R."/>
            <person name="Kissinger J.C."/>
        </authorList>
    </citation>
    <scope>NUCLEOTIDE SEQUENCE [LARGE SCALE GENOMIC DNA]</scope>
    <source>
        <strain evidence="3">Malayan Strain Pk1 (A+)</strain>
    </source>
</reference>
<dbReference type="OrthoDB" id="10250130at2759"/>